<evidence type="ECO:0000259" key="3">
    <source>
        <dbReference type="PROSITE" id="PS50014"/>
    </source>
</evidence>
<dbReference type="InterPro" id="IPR018359">
    <property type="entry name" value="Bromodomain_CS"/>
</dbReference>
<dbReference type="InterPro" id="IPR036427">
    <property type="entry name" value="Bromodomain-like_sf"/>
</dbReference>
<keyword evidence="1 2" id="KW-0103">Bromodomain</keyword>
<accession>A0AAD4KEN1</accession>
<evidence type="ECO:0000313" key="5">
    <source>
        <dbReference type="Proteomes" id="UP001200034"/>
    </source>
</evidence>
<name>A0AAD4KEN1_9MUSC</name>
<gene>
    <name evidence="4" type="ORF">KR093_003455</name>
</gene>
<dbReference type="GO" id="GO:0006338">
    <property type="term" value="P:chromatin remodeling"/>
    <property type="evidence" value="ECO:0007669"/>
    <property type="project" value="TreeGrafter"/>
</dbReference>
<feature type="non-terminal residue" evidence="4">
    <location>
        <position position="1"/>
    </location>
</feature>
<dbReference type="InterPro" id="IPR050935">
    <property type="entry name" value="Bromo_chromatin_reader"/>
</dbReference>
<dbReference type="PANTHER" id="PTHR22880:SF225">
    <property type="entry name" value="BROMODOMAIN-CONTAINING PROTEIN BET-1-RELATED"/>
    <property type="match status" value="1"/>
</dbReference>
<proteinExistence type="predicted"/>
<comment type="caution">
    <text evidence="4">The sequence shown here is derived from an EMBL/GenBank/DDBJ whole genome shotgun (WGS) entry which is preliminary data.</text>
</comment>
<keyword evidence="5" id="KW-1185">Reference proteome</keyword>
<feature type="domain" description="Bromo" evidence="3">
    <location>
        <begin position="40"/>
        <end position="112"/>
    </location>
</feature>
<organism evidence="4 5">
    <name type="scientific">Drosophila rubida</name>
    <dbReference type="NCBI Taxonomy" id="30044"/>
    <lineage>
        <taxon>Eukaryota</taxon>
        <taxon>Metazoa</taxon>
        <taxon>Ecdysozoa</taxon>
        <taxon>Arthropoda</taxon>
        <taxon>Hexapoda</taxon>
        <taxon>Insecta</taxon>
        <taxon>Pterygota</taxon>
        <taxon>Neoptera</taxon>
        <taxon>Endopterygota</taxon>
        <taxon>Diptera</taxon>
        <taxon>Brachycera</taxon>
        <taxon>Muscomorpha</taxon>
        <taxon>Ephydroidea</taxon>
        <taxon>Drosophilidae</taxon>
        <taxon>Drosophila</taxon>
    </lineage>
</organism>
<dbReference type="InterPro" id="IPR001487">
    <property type="entry name" value="Bromodomain"/>
</dbReference>
<dbReference type="PROSITE" id="PS50014">
    <property type="entry name" value="BROMODOMAIN_2"/>
    <property type="match status" value="1"/>
</dbReference>
<dbReference type="PANTHER" id="PTHR22880">
    <property type="entry name" value="FALZ-RELATED BROMODOMAIN-CONTAINING PROTEINS"/>
    <property type="match status" value="1"/>
</dbReference>
<evidence type="ECO:0000256" key="1">
    <source>
        <dbReference type="ARBA" id="ARBA00023117"/>
    </source>
</evidence>
<feature type="non-terminal residue" evidence="4">
    <location>
        <position position="318"/>
    </location>
</feature>
<dbReference type="SMART" id="SM00297">
    <property type="entry name" value="BROMO"/>
    <property type="match status" value="1"/>
</dbReference>
<dbReference type="AlphaFoldDB" id="A0AAD4KEN1"/>
<protein>
    <recommendedName>
        <fullName evidence="3">Bromo domain-containing protein</fullName>
    </recommendedName>
</protein>
<dbReference type="EMBL" id="JAJJHW010000014">
    <property type="protein sequence ID" value="KAH8388305.1"/>
    <property type="molecule type" value="Genomic_DNA"/>
</dbReference>
<dbReference type="PROSITE" id="PS00633">
    <property type="entry name" value="BROMODOMAIN_1"/>
    <property type="match status" value="1"/>
</dbReference>
<reference evidence="4" key="1">
    <citation type="journal article" date="2021" name="Mol. Ecol. Resour.">
        <title>Phylogenomic analyses of the genus Drosophila reveals genomic signals of climate adaptation.</title>
        <authorList>
            <person name="Li F."/>
            <person name="Rane R.V."/>
            <person name="Luria V."/>
            <person name="Xiong Z."/>
            <person name="Chen J."/>
            <person name="Li Z."/>
            <person name="Catullo R.A."/>
            <person name="Griffin P.C."/>
            <person name="Schiffer M."/>
            <person name="Pearce S."/>
            <person name="Lee S.F."/>
            <person name="McElroy K."/>
            <person name="Stocker A."/>
            <person name="Shirriffs J."/>
            <person name="Cockerell F."/>
            <person name="Coppin C."/>
            <person name="Sgro C.M."/>
            <person name="Karger A."/>
            <person name="Cain J.W."/>
            <person name="Weber J.A."/>
            <person name="Santpere G."/>
            <person name="Kirschner M.W."/>
            <person name="Hoffmann A.A."/>
            <person name="Oakeshott J.G."/>
            <person name="Zhang G."/>
        </authorList>
    </citation>
    <scope>NUCLEOTIDE SEQUENCE</scope>
    <source>
        <strain evidence="4">BGI-SZ-2011g</strain>
    </source>
</reference>
<dbReference type="PRINTS" id="PR00503">
    <property type="entry name" value="BROMODOMAIN"/>
</dbReference>
<dbReference type="GO" id="GO:0000785">
    <property type="term" value="C:chromatin"/>
    <property type="evidence" value="ECO:0007669"/>
    <property type="project" value="TreeGrafter"/>
</dbReference>
<dbReference type="Gene3D" id="1.20.920.10">
    <property type="entry name" value="Bromodomain-like"/>
    <property type="match status" value="2"/>
</dbReference>
<dbReference type="GO" id="GO:0005634">
    <property type="term" value="C:nucleus"/>
    <property type="evidence" value="ECO:0007669"/>
    <property type="project" value="TreeGrafter"/>
</dbReference>
<sequence>NPQASPVLGIVQPPVVPAAQQPGRNTNVLKHLAGVLRSLFKIRSSRYFRYPVDTIALNIPNYYDVVKHAMDLTTIKRRLRNNYYWNANDALADFEQIFDNCRLFFARGTKIEVAGRRLREQFYRRISQVDMDNEVPRAGTRPRVWSDYEILDDSDSDSESEGEPEVSEEKKVMETVAKLHNWNVYLIEKFHCQKLLHCLTKRKRRHINWPFNSIDLWSGYCQRRPYNHEIFRIDWHTLNTRLKSNEFQSFNDFVRVISLMFHKARTYLARNKLLIRAVKRLDRVLRKRVDKYRYSILTMKSQSSRYRNKTAFAVASLL</sequence>
<dbReference type="GO" id="GO:0006355">
    <property type="term" value="P:regulation of DNA-templated transcription"/>
    <property type="evidence" value="ECO:0007669"/>
    <property type="project" value="TreeGrafter"/>
</dbReference>
<evidence type="ECO:0000256" key="2">
    <source>
        <dbReference type="PROSITE-ProRule" id="PRU00035"/>
    </source>
</evidence>
<dbReference type="Proteomes" id="UP001200034">
    <property type="component" value="Unassembled WGS sequence"/>
</dbReference>
<dbReference type="Pfam" id="PF00439">
    <property type="entry name" value="Bromodomain"/>
    <property type="match status" value="1"/>
</dbReference>
<evidence type="ECO:0000313" key="4">
    <source>
        <dbReference type="EMBL" id="KAH8388305.1"/>
    </source>
</evidence>
<dbReference type="SUPFAM" id="SSF47370">
    <property type="entry name" value="Bromodomain"/>
    <property type="match status" value="2"/>
</dbReference>